<feature type="region of interest" description="Disordered" evidence="5">
    <location>
        <begin position="264"/>
        <end position="291"/>
    </location>
</feature>
<comment type="caution">
    <text evidence="8">The sequence shown here is derived from an EMBL/GenBank/DDBJ whole genome shotgun (WGS) entry which is preliminary data.</text>
</comment>
<evidence type="ECO:0000256" key="5">
    <source>
        <dbReference type="SAM" id="MobiDB-lite"/>
    </source>
</evidence>
<evidence type="ECO:0000256" key="3">
    <source>
        <dbReference type="ARBA" id="ARBA00022806"/>
    </source>
</evidence>
<sequence>LRLQPANLVLVGDHKQLPPTSLVQPQILEGTGHNRSLLERCVLASGRVHQLREQYRMHPSIGRLVSNLFYSGRLETPRRVAEDRQACERRPLVWMDVQGREEAPNKSYINAAEVNSCLKVVTRLRERIGPKPSVALLTFYKGQLEELMKAVPSDLDVEVLTVDACQGSEFDFVILSTVRANRDLRLGFVKDAQRICVATSRSRLQLFIVGHRQTLCADGDWKQVYEACTAATPEDARPQRPSPAAGFVSVFDALRRAKELDAEQKALQAMEEQSKDPGRRPSRPSSGAESLMWQQASFRNQASQPSILRRNDGTYQSSTAVAIGGGYRSRRDVYAMEATAKAHLQSLEAAFKRRSKPSDAYTRRLLIAVLRAGRSNQPCARNDCVDSSDHIRFSCLLEHLDSEELPGLPFAGQRLPKEILNIPTVTAFGKTLSLQECISMSFILGFGAAKIPAMRLATSGFFFRHRLALLVGILVSSMLLVTLPILLLEGWEKMQVLGVFTSSFISSFLYGGIVTYLEGRQSTEIMLAAISASLTVAGTLSRAAATALLDWGVAPRLMPLLLGGCCCILACISIVITDRSPRPSGADVAARSARAAMSSRQQWDFVSSHAFGVIASISAWAGLVGLRSFRDFYAKQVFTAALGEPPTPKVLAMADLPGAATSFVALVMMSWVKNSQKALRLMLVLCASGLLLVVALTWLLRENWLDGISWMLLYSAAFYTSFSMLNAPINERIFAVTRAEGTCSFLIFASDGAGYVVTIGLLMYQSFGPLSATDATDAEVVLQLFVQLLYILTVPIVCVLLLSVRYFSRSIYTPAAGAAL</sequence>
<dbReference type="GO" id="GO:0016787">
    <property type="term" value="F:hydrolase activity"/>
    <property type="evidence" value="ECO:0007669"/>
    <property type="project" value="UniProtKB-KW"/>
</dbReference>
<dbReference type="SUPFAM" id="SSF52540">
    <property type="entry name" value="P-loop containing nucleoside triphosphate hydrolases"/>
    <property type="match status" value="1"/>
</dbReference>
<feature type="transmembrane region" description="Helical" evidence="6">
    <location>
        <begin position="707"/>
        <end position="725"/>
    </location>
</feature>
<evidence type="ECO:0000313" key="9">
    <source>
        <dbReference type="Proteomes" id="UP000601435"/>
    </source>
</evidence>
<keyword evidence="4" id="KW-0067">ATP-binding</keyword>
<dbReference type="InterPro" id="IPR043745">
    <property type="entry name" value="DUF5690"/>
</dbReference>
<gene>
    <name evidence="8" type="ORF">SNEC2469_LOCUS21703</name>
</gene>
<dbReference type="EMBL" id="CAJNJA010038575">
    <property type="protein sequence ID" value="CAE7748714.1"/>
    <property type="molecule type" value="Genomic_DNA"/>
</dbReference>
<dbReference type="OrthoDB" id="442639at2759"/>
<proteinExistence type="predicted"/>
<dbReference type="Pfam" id="PF18943">
    <property type="entry name" value="DUF5690"/>
    <property type="match status" value="1"/>
</dbReference>
<feature type="transmembrane region" description="Helical" evidence="6">
    <location>
        <begin position="525"/>
        <end position="545"/>
    </location>
</feature>
<dbReference type="Pfam" id="PF13087">
    <property type="entry name" value="AAA_12"/>
    <property type="match status" value="1"/>
</dbReference>
<protein>
    <recommendedName>
        <fullName evidence="7">DNA2/NAM7 helicase-like C-terminal domain-containing protein</fullName>
    </recommendedName>
</protein>
<feature type="domain" description="DNA2/NAM7 helicase-like C-terminal" evidence="7">
    <location>
        <begin position="34"/>
        <end position="212"/>
    </location>
</feature>
<feature type="transmembrane region" description="Helical" evidence="6">
    <location>
        <begin position="610"/>
        <end position="630"/>
    </location>
</feature>
<feature type="transmembrane region" description="Helical" evidence="6">
    <location>
        <begin position="494"/>
        <end position="513"/>
    </location>
</feature>
<dbReference type="AlphaFoldDB" id="A0A812XVW4"/>
<keyword evidence="3" id="KW-0347">Helicase</keyword>
<feature type="transmembrane region" description="Helical" evidence="6">
    <location>
        <begin position="438"/>
        <end position="457"/>
    </location>
</feature>
<dbReference type="InterPro" id="IPR050534">
    <property type="entry name" value="Coronavir_polyprotein_1ab"/>
</dbReference>
<keyword evidence="1" id="KW-0547">Nucleotide-binding</keyword>
<keyword evidence="6" id="KW-1133">Transmembrane helix</keyword>
<organism evidence="8 9">
    <name type="scientific">Symbiodinium necroappetens</name>
    <dbReference type="NCBI Taxonomy" id="1628268"/>
    <lineage>
        <taxon>Eukaryota</taxon>
        <taxon>Sar</taxon>
        <taxon>Alveolata</taxon>
        <taxon>Dinophyceae</taxon>
        <taxon>Suessiales</taxon>
        <taxon>Symbiodiniaceae</taxon>
        <taxon>Symbiodinium</taxon>
    </lineage>
</organism>
<dbReference type="FunFam" id="3.40.50.300:FF:000326">
    <property type="entry name" value="P-loop containing nucleoside triphosphate hydrolase"/>
    <property type="match status" value="1"/>
</dbReference>
<dbReference type="Gene3D" id="3.40.50.300">
    <property type="entry name" value="P-loop containing nucleotide triphosphate hydrolases"/>
    <property type="match status" value="2"/>
</dbReference>
<dbReference type="InterPro" id="IPR047187">
    <property type="entry name" value="SF1_C_Upf1"/>
</dbReference>
<feature type="transmembrane region" description="Helical" evidence="6">
    <location>
        <begin position="784"/>
        <end position="804"/>
    </location>
</feature>
<dbReference type="PANTHER" id="PTHR43788:SF16">
    <property type="entry name" value="HELICASE WITH ZINC FINGER 2"/>
    <property type="match status" value="1"/>
</dbReference>
<feature type="transmembrane region" description="Helical" evidence="6">
    <location>
        <begin position="681"/>
        <end position="701"/>
    </location>
</feature>
<dbReference type="GO" id="GO:0005524">
    <property type="term" value="F:ATP binding"/>
    <property type="evidence" value="ECO:0007669"/>
    <property type="project" value="UniProtKB-KW"/>
</dbReference>
<dbReference type="InterPro" id="IPR027417">
    <property type="entry name" value="P-loop_NTPase"/>
</dbReference>
<feature type="transmembrane region" description="Helical" evidence="6">
    <location>
        <begin position="557"/>
        <end position="576"/>
    </location>
</feature>
<evidence type="ECO:0000313" key="8">
    <source>
        <dbReference type="EMBL" id="CAE7748714.1"/>
    </source>
</evidence>
<keyword evidence="9" id="KW-1185">Reference proteome</keyword>
<dbReference type="Proteomes" id="UP000601435">
    <property type="component" value="Unassembled WGS sequence"/>
</dbReference>
<feature type="transmembrane region" description="Helical" evidence="6">
    <location>
        <begin position="469"/>
        <end position="488"/>
    </location>
</feature>
<feature type="transmembrane region" description="Helical" evidence="6">
    <location>
        <begin position="745"/>
        <end position="764"/>
    </location>
</feature>
<evidence type="ECO:0000256" key="1">
    <source>
        <dbReference type="ARBA" id="ARBA00022741"/>
    </source>
</evidence>
<keyword evidence="2" id="KW-0378">Hydrolase</keyword>
<feature type="transmembrane region" description="Helical" evidence="6">
    <location>
        <begin position="650"/>
        <end position="669"/>
    </location>
</feature>
<evidence type="ECO:0000256" key="2">
    <source>
        <dbReference type="ARBA" id="ARBA00022801"/>
    </source>
</evidence>
<evidence type="ECO:0000256" key="6">
    <source>
        <dbReference type="SAM" id="Phobius"/>
    </source>
</evidence>
<dbReference type="PANTHER" id="PTHR43788">
    <property type="entry name" value="DNA2/NAM7 HELICASE FAMILY MEMBER"/>
    <property type="match status" value="1"/>
</dbReference>
<feature type="non-terminal residue" evidence="8">
    <location>
        <position position="820"/>
    </location>
</feature>
<name>A0A812XVW4_9DINO</name>
<evidence type="ECO:0000259" key="7">
    <source>
        <dbReference type="Pfam" id="PF13087"/>
    </source>
</evidence>
<keyword evidence="6" id="KW-0472">Membrane</keyword>
<evidence type="ECO:0000256" key="4">
    <source>
        <dbReference type="ARBA" id="ARBA00022840"/>
    </source>
</evidence>
<dbReference type="InterPro" id="IPR041679">
    <property type="entry name" value="DNA2/NAM7-like_C"/>
</dbReference>
<dbReference type="GO" id="GO:0043139">
    <property type="term" value="F:5'-3' DNA helicase activity"/>
    <property type="evidence" value="ECO:0007669"/>
    <property type="project" value="TreeGrafter"/>
</dbReference>
<accession>A0A812XVW4</accession>
<keyword evidence="6" id="KW-0812">Transmembrane</keyword>
<reference evidence="8" key="1">
    <citation type="submission" date="2021-02" db="EMBL/GenBank/DDBJ databases">
        <authorList>
            <person name="Dougan E. K."/>
            <person name="Rhodes N."/>
            <person name="Thang M."/>
            <person name="Chan C."/>
        </authorList>
    </citation>
    <scope>NUCLEOTIDE SEQUENCE</scope>
</reference>
<dbReference type="CDD" id="cd18808">
    <property type="entry name" value="SF1_C_Upf1"/>
    <property type="match status" value="1"/>
</dbReference>
<dbReference type="GO" id="GO:0005694">
    <property type="term" value="C:chromosome"/>
    <property type="evidence" value="ECO:0007669"/>
    <property type="project" value="UniProtKB-ARBA"/>
</dbReference>